<dbReference type="Pfam" id="PF00027">
    <property type="entry name" value="cNMP_binding"/>
    <property type="match status" value="1"/>
</dbReference>
<dbReference type="SUPFAM" id="SSF51206">
    <property type="entry name" value="cAMP-binding domain-like"/>
    <property type="match status" value="1"/>
</dbReference>
<keyword evidence="3" id="KW-1185">Reference proteome</keyword>
<reference evidence="2 3" key="1">
    <citation type="submission" date="2019-03" db="EMBL/GenBank/DDBJ databases">
        <title>Genomic Encyclopedia of Archaeal and Bacterial Type Strains, Phase II (KMG-II): from individual species to whole genera.</title>
        <authorList>
            <person name="Goeker M."/>
        </authorList>
    </citation>
    <scope>NUCLEOTIDE SEQUENCE [LARGE SCALE GENOMIC DNA]</scope>
    <source>
        <strain evidence="2 3">DSM 18435</strain>
    </source>
</reference>
<dbReference type="InterPro" id="IPR000595">
    <property type="entry name" value="cNMP-bd_dom"/>
</dbReference>
<feature type="domain" description="Cyclic nucleotide-binding" evidence="1">
    <location>
        <begin position="11"/>
        <end position="115"/>
    </location>
</feature>
<dbReference type="InterPro" id="IPR018490">
    <property type="entry name" value="cNMP-bd_dom_sf"/>
</dbReference>
<sequence>MVNAILAHVNNYISLTQEEEEFFTSLLTTVEINKKTWLVRPGARIEHEYFVVNGCLKAYYLDESGDKHIIQFAIENWWVGDFDAFYNKVDSRLYIEALEDSTLLAISYDDLQQLFERVPKFERYFRLLVTNAFISLRGRVLSSLEKTLKERYLEFCRVYPNIEKRVANYHIANYLGASPESLSRIRRKLVKTA</sequence>
<dbReference type="InterPro" id="IPR014710">
    <property type="entry name" value="RmlC-like_jellyroll"/>
</dbReference>
<organism evidence="2 3">
    <name type="scientific">Zeaxanthinibacter enoshimensis</name>
    <dbReference type="NCBI Taxonomy" id="392009"/>
    <lineage>
        <taxon>Bacteria</taxon>
        <taxon>Pseudomonadati</taxon>
        <taxon>Bacteroidota</taxon>
        <taxon>Flavobacteriia</taxon>
        <taxon>Flavobacteriales</taxon>
        <taxon>Flavobacteriaceae</taxon>
        <taxon>Zeaxanthinibacter</taxon>
    </lineage>
</organism>
<evidence type="ECO:0000259" key="1">
    <source>
        <dbReference type="PROSITE" id="PS50042"/>
    </source>
</evidence>
<dbReference type="RefSeq" id="WP_133643960.1">
    <property type="nucleotide sequence ID" value="NZ_SNYI01000002.1"/>
</dbReference>
<evidence type="ECO:0000313" key="3">
    <source>
        <dbReference type="Proteomes" id="UP000295468"/>
    </source>
</evidence>
<gene>
    <name evidence="2" type="ORF">CLV82_1812</name>
</gene>
<evidence type="ECO:0000313" key="2">
    <source>
        <dbReference type="EMBL" id="TDQ31110.1"/>
    </source>
</evidence>
<comment type="caution">
    <text evidence="2">The sequence shown here is derived from an EMBL/GenBank/DDBJ whole genome shotgun (WGS) entry which is preliminary data.</text>
</comment>
<proteinExistence type="predicted"/>
<dbReference type="AlphaFoldDB" id="A0A4R6TRJ4"/>
<dbReference type="Proteomes" id="UP000295468">
    <property type="component" value="Unassembled WGS sequence"/>
</dbReference>
<accession>A0A4R6TRJ4</accession>
<dbReference type="CDD" id="cd00038">
    <property type="entry name" value="CAP_ED"/>
    <property type="match status" value="1"/>
</dbReference>
<dbReference type="PROSITE" id="PS50042">
    <property type="entry name" value="CNMP_BINDING_3"/>
    <property type="match status" value="1"/>
</dbReference>
<protein>
    <submittedName>
        <fullName evidence="2">CRP-like cAMP-binding protein</fullName>
    </submittedName>
</protein>
<dbReference type="OrthoDB" id="1092431at2"/>
<dbReference type="Gene3D" id="2.60.120.10">
    <property type="entry name" value="Jelly Rolls"/>
    <property type="match status" value="1"/>
</dbReference>
<dbReference type="EMBL" id="SNYI01000002">
    <property type="protein sequence ID" value="TDQ31110.1"/>
    <property type="molecule type" value="Genomic_DNA"/>
</dbReference>
<name>A0A4R6TRJ4_9FLAO</name>